<feature type="compositionally biased region" description="Basic and acidic residues" evidence="1">
    <location>
        <begin position="305"/>
        <end position="319"/>
    </location>
</feature>
<feature type="transmembrane region" description="Helical" evidence="2">
    <location>
        <begin position="436"/>
        <end position="459"/>
    </location>
</feature>
<comment type="caution">
    <text evidence="3">The sequence shown here is derived from an EMBL/GenBank/DDBJ whole genome shotgun (WGS) entry which is preliminary data.</text>
</comment>
<sequence>MNVPFIGVAAIPFCLPGFWLCLGALCTALAHLHFVHLHSLWVVEVAFVTGLILCATGSLGGFGGTRRCLWPISVFVGTAFAVLSLEAATGVVFLCQWNLVEETAKEHDQTGALLLVLRCMEAHPIIFSWLVASLFILQVATLFLAAHHAFDIAMDTEEPEGECSLEAGEGQGEKAPLLLAYEQAYLPKPSKTPGQTPDKERQQPCGRPAGAKQPPGSRCKVPEWRDVLLTAALIWLAATGLVLVIAMVKVGMYQDPGLGHHSSSAEDDPKHAVHQVSPSGLLAPKAAPSGIKALVLSALDTLQPDSKDHRAGEAGELGKKPWKRHHHHHKKHKKHRKHCEEEEASCQEGAPRWFAGVLGVVGIPMLVLSSVAAAGVWCGFASVLHMFAGASAIFLASETLLLHMCSAHGPILVTAAEFDNSDGLQHTLDFVAEHSIATPLLVIVLLACQAGAMVAAANFGTPIPVKARVVTASAHLRQKVEELNLPQRGAVLYRQARAQSIASAGSLRSAAGRAAERAGFPAAAARLAGSCPAGAASPGSSVHSYLPVAVVPEEGTGSDAGASTNDDVSVGCDSKDPWASLRRALVPEGTQRQTVRWSDEA</sequence>
<keyword evidence="2" id="KW-0472">Membrane</keyword>
<name>A0ABR2YG83_9CHLO</name>
<accession>A0ABR2YG83</accession>
<keyword evidence="4" id="KW-1185">Reference proteome</keyword>
<feature type="transmembrane region" description="Helical" evidence="2">
    <location>
        <begin position="353"/>
        <end position="380"/>
    </location>
</feature>
<reference evidence="3 4" key="1">
    <citation type="journal article" date="2024" name="Nat. Commun.">
        <title>Phylogenomics reveals the evolutionary origins of lichenization in chlorophyte algae.</title>
        <authorList>
            <person name="Puginier C."/>
            <person name="Libourel C."/>
            <person name="Otte J."/>
            <person name="Skaloud P."/>
            <person name="Haon M."/>
            <person name="Grisel S."/>
            <person name="Petersen M."/>
            <person name="Berrin J.G."/>
            <person name="Delaux P.M."/>
            <person name="Dal Grande F."/>
            <person name="Keller J."/>
        </authorList>
    </citation>
    <scope>NUCLEOTIDE SEQUENCE [LARGE SCALE GENOMIC DNA]</scope>
    <source>
        <strain evidence="3 4">SAG 216-7</strain>
    </source>
</reference>
<feature type="transmembrane region" description="Helical" evidence="2">
    <location>
        <begin position="74"/>
        <end position="99"/>
    </location>
</feature>
<dbReference type="EMBL" id="JALJOT010000012">
    <property type="protein sequence ID" value="KAK9904846.1"/>
    <property type="molecule type" value="Genomic_DNA"/>
</dbReference>
<feature type="compositionally biased region" description="Basic residues" evidence="1">
    <location>
        <begin position="320"/>
        <end position="337"/>
    </location>
</feature>
<evidence type="ECO:0000256" key="2">
    <source>
        <dbReference type="SAM" id="Phobius"/>
    </source>
</evidence>
<evidence type="ECO:0000313" key="3">
    <source>
        <dbReference type="EMBL" id="KAK9904846.1"/>
    </source>
</evidence>
<gene>
    <name evidence="3" type="ORF">WJX75_003742</name>
</gene>
<evidence type="ECO:0000313" key="4">
    <source>
        <dbReference type="Proteomes" id="UP001491310"/>
    </source>
</evidence>
<feature type="region of interest" description="Disordered" evidence="1">
    <location>
        <begin position="305"/>
        <end position="340"/>
    </location>
</feature>
<feature type="transmembrane region" description="Helical" evidence="2">
    <location>
        <begin position="39"/>
        <end position="62"/>
    </location>
</feature>
<organism evidence="3 4">
    <name type="scientific">Coccomyxa subellipsoidea</name>
    <dbReference type="NCBI Taxonomy" id="248742"/>
    <lineage>
        <taxon>Eukaryota</taxon>
        <taxon>Viridiplantae</taxon>
        <taxon>Chlorophyta</taxon>
        <taxon>core chlorophytes</taxon>
        <taxon>Trebouxiophyceae</taxon>
        <taxon>Trebouxiophyceae incertae sedis</taxon>
        <taxon>Coccomyxaceae</taxon>
        <taxon>Coccomyxa</taxon>
    </lineage>
</organism>
<protein>
    <submittedName>
        <fullName evidence="3">Uncharacterized protein</fullName>
    </submittedName>
</protein>
<keyword evidence="2" id="KW-1133">Transmembrane helix</keyword>
<evidence type="ECO:0000256" key="1">
    <source>
        <dbReference type="SAM" id="MobiDB-lite"/>
    </source>
</evidence>
<proteinExistence type="predicted"/>
<feature type="transmembrane region" description="Helical" evidence="2">
    <location>
        <begin position="227"/>
        <end position="248"/>
    </location>
</feature>
<keyword evidence="2" id="KW-0812">Transmembrane</keyword>
<feature type="transmembrane region" description="Helical" evidence="2">
    <location>
        <begin position="125"/>
        <end position="146"/>
    </location>
</feature>
<dbReference type="Proteomes" id="UP001491310">
    <property type="component" value="Unassembled WGS sequence"/>
</dbReference>
<feature type="region of interest" description="Disordered" evidence="1">
    <location>
        <begin position="188"/>
        <end position="218"/>
    </location>
</feature>